<feature type="compositionally biased region" description="Polar residues" evidence="1">
    <location>
        <begin position="1"/>
        <end position="14"/>
    </location>
</feature>
<evidence type="ECO:0000256" key="1">
    <source>
        <dbReference type="SAM" id="MobiDB-lite"/>
    </source>
</evidence>
<reference evidence="3" key="2">
    <citation type="journal article" date="2013" name="PLoS Genet.">
        <title>Comparative genome structure, secondary metabolite, and effector coding capacity across Cochliobolus pathogens.</title>
        <authorList>
            <person name="Condon B.J."/>
            <person name="Leng Y."/>
            <person name="Wu D."/>
            <person name="Bushley K.E."/>
            <person name="Ohm R.A."/>
            <person name="Otillar R."/>
            <person name="Martin J."/>
            <person name="Schackwitz W."/>
            <person name="Grimwood J."/>
            <person name="MohdZainudin N."/>
            <person name="Xue C."/>
            <person name="Wang R."/>
            <person name="Manning V.A."/>
            <person name="Dhillon B."/>
            <person name="Tu Z.J."/>
            <person name="Steffenson B.J."/>
            <person name="Salamov A."/>
            <person name="Sun H."/>
            <person name="Lowry S."/>
            <person name="LaButti K."/>
            <person name="Han J."/>
            <person name="Copeland A."/>
            <person name="Lindquist E."/>
            <person name="Barry K."/>
            <person name="Schmutz J."/>
            <person name="Baker S.E."/>
            <person name="Ciuffetti L.M."/>
            <person name="Grigoriev I.V."/>
            <person name="Zhong S."/>
            <person name="Turgeon B.G."/>
        </authorList>
    </citation>
    <scope>NUCLEOTIDE SEQUENCE [LARGE SCALE GENOMIC DNA]</scope>
    <source>
        <strain evidence="3">C5 / ATCC 48332 / race O</strain>
    </source>
</reference>
<keyword evidence="3" id="KW-1185">Reference proteome</keyword>
<dbReference type="OrthoDB" id="10448899at2759"/>
<feature type="region of interest" description="Disordered" evidence="1">
    <location>
        <begin position="1"/>
        <end position="67"/>
    </location>
</feature>
<sequence length="67" mass="6981">MLPPFSTTGVTCQHTKGPCLPAATRHGLHPTPPLSSRTSPEVRPSTSPPHGATALPVQPLLPYHPVG</sequence>
<dbReference type="Proteomes" id="UP000016936">
    <property type="component" value="Unassembled WGS sequence"/>
</dbReference>
<accession>M2TKB9</accession>
<proteinExistence type="predicted"/>
<dbReference type="AlphaFoldDB" id="M2TKB9"/>
<protein>
    <submittedName>
        <fullName evidence="2">Uncharacterized protein</fullName>
    </submittedName>
</protein>
<dbReference type="HOGENOM" id="CLU_2812147_0_0_1"/>
<gene>
    <name evidence="2" type="ORF">COCHEDRAFT_1160047</name>
</gene>
<evidence type="ECO:0000313" key="2">
    <source>
        <dbReference type="EMBL" id="EMD86919.1"/>
    </source>
</evidence>
<evidence type="ECO:0000313" key="3">
    <source>
        <dbReference type="Proteomes" id="UP000016936"/>
    </source>
</evidence>
<name>M2TKB9_COCH5</name>
<organism evidence="2 3">
    <name type="scientific">Cochliobolus heterostrophus (strain C5 / ATCC 48332 / race O)</name>
    <name type="common">Southern corn leaf blight fungus</name>
    <name type="synonym">Bipolaris maydis</name>
    <dbReference type="NCBI Taxonomy" id="701091"/>
    <lineage>
        <taxon>Eukaryota</taxon>
        <taxon>Fungi</taxon>
        <taxon>Dikarya</taxon>
        <taxon>Ascomycota</taxon>
        <taxon>Pezizomycotina</taxon>
        <taxon>Dothideomycetes</taxon>
        <taxon>Pleosporomycetidae</taxon>
        <taxon>Pleosporales</taxon>
        <taxon>Pleosporineae</taxon>
        <taxon>Pleosporaceae</taxon>
        <taxon>Bipolaris</taxon>
    </lineage>
</organism>
<reference evidence="2 3" key="1">
    <citation type="journal article" date="2012" name="PLoS Pathog.">
        <title>Diverse lifestyles and strategies of plant pathogenesis encoded in the genomes of eighteen Dothideomycetes fungi.</title>
        <authorList>
            <person name="Ohm R.A."/>
            <person name="Feau N."/>
            <person name="Henrissat B."/>
            <person name="Schoch C.L."/>
            <person name="Horwitz B.A."/>
            <person name="Barry K.W."/>
            <person name="Condon B.J."/>
            <person name="Copeland A.C."/>
            <person name="Dhillon B."/>
            <person name="Glaser F."/>
            <person name="Hesse C.N."/>
            <person name="Kosti I."/>
            <person name="LaButti K."/>
            <person name="Lindquist E.A."/>
            <person name="Lucas S."/>
            <person name="Salamov A.A."/>
            <person name="Bradshaw R.E."/>
            <person name="Ciuffetti L."/>
            <person name="Hamelin R.C."/>
            <person name="Kema G.H.J."/>
            <person name="Lawrence C."/>
            <person name="Scott J.A."/>
            <person name="Spatafora J.W."/>
            <person name="Turgeon B.G."/>
            <person name="de Wit P.J.G.M."/>
            <person name="Zhong S."/>
            <person name="Goodwin S.B."/>
            <person name="Grigoriev I.V."/>
        </authorList>
    </citation>
    <scope>NUCLEOTIDE SEQUENCE [LARGE SCALE GENOMIC DNA]</scope>
    <source>
        <strain evidence="3">C5 / ATCC 48332 / race O</strain>
    </source>
</reference>
<dbReference type="EMBL" id="KB445583">
    <property type="protein sequence ID" value="EMD86919.1"/>
    <property type="molecule type" value="Genomic_DNA"/>
</dbReference>